<keyword evidence="5" id="KW-0346">Stress response</keyword>
<evidence type="ECO:0000256" key="4">
    <source>
        <dbReference type="ARBA" id="ARBA00023015"/>
    </source>
</evidence>
<evidence type="ECO:0000256" key="6">
    <source>
        <dbReference type="ARBA" id="ARBA00023125"/>
    </source>
</evidence>
<feature type="coiled-coil region" evidence="10">
    <location>
        <begin position="154"/>
        <end position="181"/>
    </location>
</feature>
<keyword evidence="3" id="KW-0597">Phosphoprotein</keyword>
<evidence type="ECO:0000259" key="12">
    <source>
        <dbReference type="SMART" id="SM00415"/>
    </source>
</evidence>
<dbReference type="FunFam" id="1.10.10.10:FF:000037">
    <property type="entry name" value="Heat stress transcription factor B-4"/>
    <property type="match status" value="1"/>
</dbReference>
<dbReference type="InterPro" id="IPR036388">
    <property type="entry name" value="WH-like_DNA-bd_sf"/>
</dbReference>
<dbReference type="GO" id="GO:0003677">
    <property type="term" value="F:DNA binding"/>
    <property type="evidence" value="ECO:0007669"/>
    <property type="project" value="UniProtKB-KW"/>
</dbReference>
<evidence type="ECO:0000313" key="14">
    <source>
        <dbReference type="Proteomes" id="UP001630127"/>
    </source>
</evidence>
<keyword evidence="7" id="KW-0804">Transcription</keyword>
<dbReference type="EMBL" id="JBJUIK010000004">
    <property type="protein sequence ID" value="KAL3530392.1"/>
    <property type="molecule type" value="Genomic_DNA"/>
</dbReference>
<dbReference type="Proteomes" id="UP001630127">
    <property type="component" value="Unassembled WGS sequence"/>
</dbReference>
<organism evidence="13 14">
    <name type="scientific">Cinchona calisaya</name>
    <dbReference type="NCBI Taxonomy" id="153742"/>
    <lineage>
        <taxon>Eukaryota</taxon>
        <taxon>Viridiplantae</taxon>
        <taxon>Streptophyta</taxon>
        <taxon>Embryophyta</taxon>
        <taxon>Tracheophyta</taxon>
        <taxon>Spermatophyta</taxon>
        <taxon>Magnoliopsida</taxon>
        <taxon>eudicotyledons</taxon>
        <taxon>Gunneridae</taxon>
        <taxon>Pentapetalae</taxon>
        <taxon>asterids</taxon>
        <taxon>lamiids</taxon>
        <taxon>Gentianales</taxon>
        <taxon>Rubiaceae</taxon>
        <taxon>Cinchonoideae</taxon>
        <taxon>Cinchoneae</taxon>
        <taxon>Cinchona</taxon>
    </lineage>
</organism>
<comment type="subcellular location">
    <subcellularLocation>
        <location evidence="1">Nucleus</location>
    </subcellularLocation>
</comment>
<reference evidence="13 14" key="1">
    <citation type="submission" date="2024-11" db="EMBL/GenBank/DDBJ databases">
        <title>A near-complete genome assembly of Cinchona calisaya.</title>
        <authorList>
            <person name="Lian D.C."/>
            <person name="Zhao X.W."/>
            <person name="Wei L."/>
        </authorList>
    </citation>
    <scope>NUCLEOTIDE SEQUENCE [LARGE SCALE GENOMIC DNA]</scope>
    <source>
        <tissue evidence="13">Nenye</tissue>
    </source>
</reference>
<feature type="compositionally biased region" description="Polar residues" evidence="11">
    <location>
        <begin position="246"/>
        <end position="281"/>
    </location>
</feature>
<evidence type="ECO:0000256" key="5">
    <source>
        <dbReference type="ARBA" id="ARBA00023016"/>
    </source>
</evidence>
<evidence type="ECO:0000256" key="1">
    <source>
        <dbReference type="ARBA" id="ARBA00004123"/>
    </source>
</evidence>
<comment type="caution">
    <text evidence="13">The sequence shown here is derived from an EMBL/GenBank/DDBJ whole genome shotgun (WGS) entry which is preliminary data.</text>
</comment>
<sequence>MEEFGGGIVGNSGIIRPSSLCSKEVSEKTESVKGVRGFAPPPFLTKTFKMVEDPETNTMISWNSSGTSIIILDHLKFAAEILPKYFRHSNFSSFIYQLNNYGFKKIGLRQYEYENQRFQAGQEHLLKNIKRRNDENPTSRKKLGLQKHLCAGGRGEMEADMENVEESINSLKVEIAKLKCQQGDFQNRIATFEKDVENKESKSKELMMFLSRIFSPSLVEKAIQLVEEEQDPENHETAKRRRLLAPQSSENDTPTQGDNGKNQDDGSSSPIRDQEANTSIKEANEAKQNDEKMWKMFMEDDSVSENESEQKLAKLDMAFDDDLMVSKIVNAKEPNMDVEDEVTLELWT</sequence>
<dbReference type="Gene3D" id="1.10.10.10">
    <property type="entry name" value="Winged helix-like DNA-binding domain superfamily/Winged helix DNA-binding domain"/>
    <property type="match status" value="1"/>
</dbReference>
<evidence type="ECO:0000256" key="3">
    <source>
        <dbReference type="ARBA" id="ARBA00022553"/>
    </source>
</evidence>
<evidence type="ECO:0000313" key="13">
    <source>
        <dbReference type="EMBL" id="KAL3530392.1"/>
    </source>
</evidence>
<keyword evidence="10" id="KW-0175">Coiled coil</keyword>
<name>A0ABD3AHH4_9GENT</name>
<dbReference type="AlphaFoldDB" id="A0ABD3AHH4"/>
<evidence type="ECO:0000256" key="11">
    <source>
        <dbReference type="SAM" id="MobiDB-lite"/>
    </source>
</evidence>
<dbReference type="PANTHER" id="PTHR10015:SF456">
    <property type="entry name" value="E2F_DP FAMILY WINGED-HELIX DNA-BINDING DOMAIN-CONTAINING PROTEIN-RELATED"/>
    <property type="match status" value="1"/>
</dbReference>
<proteinExistence type="inferred from homology"/>
<accession>A0ABD3AHH4</accession>
<gene>
    <name evidence="13" type="ORF">ACH5RR_009714</name>
</gene>
<feature type="region of interest" description="Disordered" evidence="11">
    <location>
        <begin position="227"/>
        <end position="291"/>
    </location>
</feature>
<protein>
    <recommendedName>
        <fullName evidence="12">HSF-type DNA-binding domain-containing protein</fullName>
    </recommendedName>
</protein>
<comment type="similarity">
    <text evidence="9">Belongs to the HSF family.</text>
</comment>
<dbReference type="GO" id="GO:0005634">
    <property type="term" value="C:nucleus"/>
    <property type="evidence" value="ECO:0007669"/>
    <property type="project" value="UniProtKB-SubCell"/>
</dbReference>
<evidence type="ECO:0000256" key="10">
    <source>
        <dbReference type="SAM" id="Coils"/>
    </source>
</evidence>
<dbReference type="PANTHER" id="PTHR10015">
    <property type="entry name" value="HEAT SHOCK TRANSCRIPTION FACTOR"/>
    <property type="match status" value="1"/>
</dbReference>
<dbReference type="Pfam" id="PF00447">
    <property type="entry name" value="HSF_DNA-bind"/>
    <property type="match status" value="1"/>
</dbReference>
<dbReference type="PRINTS" id="PR00056">
    <property type="entry name" value="HSFDOMAIN"/>
</dbReference>
<dbReference type="SUPFAM" id="SSF46785">
    <property type="entry name" value="Winged helix' DNA-binding domain"/>
    <property type="match status" value="1"/>
</dbReference>
<dbReference type="InterPro" id="IPR000232">
    <property type="entry name" value="HSF_DNA-bd"/>
</dbReference>
<evidence type="ECO:0000256" key="9">
    <source>
        <dbReference type="RuleBase" id="RU004020"/>
    </source>
</evidence>
<feature type="compositionally biased region" description="Basic and acidic residues" evidence="11">
    <location>
        <begin position="282"/>
        <end position="291"/>
    </location>
</feature>
<dbReference type="SMART" id="SM00415">
    <property type="entry name" value="HSF"/>
    <property type="match status" value="1"/>
</dbReference>
<dbReference type="InterPro" id="IPR036390">
    <property type="entry name" value="WH_DNA-bd_sf"/>
</dbReference>
<feature type="domain" description="HSF-type DNA-binding" evidence="12">
    <location>
        <begin position="39"/>
        <end position="132"/>
    </location>
</feature>
<keyword evidence="14" id="KW-1185">Reference proteome</keyword>
<keyword evidence="8" id="KW-0539">Nucleus</keyword>
<comment type="subunit">
    <text evidence="2">Homotrimer.</text>
</comment>
<evidence type="ECO:0000256" key="8">
    <source>
        <dbReference type="ARBA" id="ARBA00023242"/>
    </source>
</evidence>
<keyword evidence="6" id="KW-0238">DNA-binding</keyword>
<evidence type="ECO:0000256" key="7">
    <source>
        <dbReference type="ARBA" id="ARBA00023163"/>
    </source>
</evidence>
<keyword evidence="4" id="KW-0805">Transcription regulation</keyword>
<evidence type="ECO:0000256" key="2">
    <source>
        <dbReference type="ARBA" id="ARBA00011233"/>
    </source>
</evidence>